<dbReference type="AlphaFoldDB" id="A0A1I4LLJ9"/>
<keyword evidence="2" id="KW-1185">Reference proteome</keyword>
<dbReference type="InterPro" id="IPR029033">
    <property type="entry name" value="His_PPase_superfam"/>
</dbReference>
<dbReference type="SMART" id="SM00855">
    <property type="entry name" value="PGAM"/>
    <property type="match status" value="1"/>
</dbReference>
<dbReference type="RefSeq" id="WP_090666029.1">
    <property type="nucleotide sequence ID" value="NZ_FOUF01000002.1"/>
</dbReference>
<sequence length="199" mass="22495">MNDSVIDLIRHGEPVGGRRYRGHNIDDPLSEKGWAQMWKAVGEYKVWQQIVTSPLQRCQAFAYALGKHHNIPVTTEPRFKEVGFGSWEGMSHDEIQIDRSDEYQAFLRDPVHHRPQGAENLDDFINRVSAAYAETIERYQSKHCLIVTHAGVIRAVIAKIVQAAPTGLYRIKINNGGITRIRHTAMGGILELLNGRLSD</sequence>
<dbReference type="PIRSF" id="PIRSF000709">
    <property type="entry name" value="6PFK_2-Ptase"/>
    <property type="match status" value="1"/>
</dbReference>
<name>A0A1I4LLJ9_9PROT</name>
<evidence type="ECO:0000313" key="1">
    <source>
        <dbReference type="EMBL" id="SFL91693.1"/>
    </source>
</evidence>
<gene>
    <name evidence="1" type="ORF">SAMN05421880_102120</name>
</gene>
<dbReference type="STRING" id="52442.SAMN05421880_102120"/>
<dbReference type="InterPro" id="IPR050275">
    <property type="entry name" value="PGM_Phosphatase"/>
</dbReference>
<protein>
    <submittedName>
        <fullName evidence="1">Probable phosphoglycerate mutase</fullName>
    </submittedName>
</protein>
<accession>A0A1I4LLJ9</accession>
<proteinExistence type="predicted"/>
<reference evidence="1 2" key="1">
    <citation type="submission" date="2016-10" db="EMBL/GenBank/DDBJ databases">
        <authorList>
            <person name="de Groot N.N."/>
        </authorList>
    </citation>
    <scope>NUCLEOTIDE SEQUENCE [LARGE SCALE GENOMIC DNA]</scope>
    <source>
        <strain evidence="1 2">Nm146</strain>
    </source>
</reference>
<dbReference type="Gene3D" id="3.40.50.1240">
    <property type="entry name" value="Phosphoglycerate mutase-like"/>
    <property type="match status" value="1"/>
</dbReference>
<dbReference type="Proteomes" id="UP000199561">
    <property type="component" value="Unassembled WGS sequence"/>
</dbReference>
<dbReference type="OrthoDB" id="5296884at2"/>
<dbReference type="SUPFAM" id="SSF53254">
    <property type="entry name" value="Phosphoglycerate mutase-like"/>
    <property type="match status" value="1"/>
</dbReference>
<dbReference type="GO" id="GO:0016791">
    <property type="term" value="F:phosphatase activity"/>
    <property type="evidence" value="ECO:0007669"/>
    <property type="project" value="TreeGrafter"/>
</dbReference>
<evidence type="ECO:0000313" key="2">
    <source>
        <dbReference type="Proteomes" id="UP000199561"/>
    </source>
</evidence>
<dbReference type="PANTHER" id="PTHR48100:SF1">
    <property type="entry name" value="HISTIDINE PHOSPHATASE FAMILY PROTEIN-RELATED"/>
    <property type="match status" value="1"/>
</dbReference>
<dbReference type="CDD" id="cd07067">
    <property type="entry name" value="HP_PGM_like"/>
    <property type="match status" value="1"/>
</dbReference>
<dbReference type="EMBL" id="FOUF01000002">
    <property type="protein sequence ID" value="SFL91693.1"/>
    <property type="molecule type" value="Genomic_DNA"/>
</dbReference>
<dbReference type="GO" id="GO:0005737">
    <property type="term" value="C:cytoplasm"/>
    <property type="evidence" value="ECO:0007669"/>
    <property type="project" value="TreeGrafter"/>
</dbReference>
<organism evidence="1 2">
    <name type="scientific">Nitrosomonas nitrosa</name>
    <dbReference type="NCBI Taxonomy" id="52442"/>
    <lineage>
        <taxon>Bacteria</taxon>
        <taxon>Pseudomonadati</taxon>
        <taxon>Pseudomonadota</taxon>
        <taxon>Betaproteobacteria</taxon>
        <taxon>Nitrosomonadales</taxon>
        <taxon>Nitrosomonadaceae</taxon>
        <taxon>Nitrosomonas</taxon>
    </lineage>
</organism>
<dbReference type="InterPro" id="IPR013078">
    <property type="entry name" value="His_Pase_superF_clade-1"/>
</dbReference>
<dbReference type="Pfam" id="PF00300">
    <property type="entry name" value="His_Phos_1"/>
    <property type="match status" value="1"/>
</dbReference>
<dbReference type="PANTHER" id="PTHR48100">
    <property type="entry name" value="BROAD-SPECIFICITY PHOSPHATASE YOR283W-RELATED"/>
    <property type="match status" value="1"/>
</dbReference>